<name>A0A6J6SW41_9ZZZZ</name>
<accession>A0A6J6SW41</accession>
<protein>
    <submittedName>
        <fullName evidence="3">Unannotated protein</fullName>
    </submittedName>
</protein>
<evidence type="ECO:0000259" key="2">
    <source>
        <dbReference type="Pfam" id="PF13399"/>
    </source>
</evidence>
<dbReference type="Pfam" id="PF13399">
    <property type="entry name" value="LytR_C"/>
    <property type="match status" value="1"/>
</dbReference>
<gene>
    <name evidence="3" type="ORF">UFOPK2786_00673</name>
</gene>
<reference evidence="3" key="1">
    <citation type="submission" date="2020-05" db="EMBL/GenBank/DDBJ databases">
        <authorList>
            <person name="Chiriac C."/>
            <person name="Salcher M."/>
            <person name="Ghai R."/>
            <person name="Kavagutti S V."/>
        </authorList>
    </citation>
    <scope>NUCLEOTIDE SEQUENCE</scope>
</reference>
<dbReference type="Gene3D" id="3.30.70.2390">
    <property type="match status" value="1"/>
</dbReference>
<evidence type="ECO:0000313" key="3">
    <source>
        <dbReference type="EMBL" id="CAB4739162.1"/>
    </source>
</evidence>
<dbReference type="EMBL" id="CAEZYW010000082">
    <property type="protein sequence ID" value="CAB4739162.1"/>
    <property type="molecule type" value="Genomic_DNA"/>
</dbReference>
<evidence type="ECO:0000259" key="1">
    <source>
        <dbReference type="Pfam" id="PF03816"/>
    </source>
</evidence>
<dbReference type="InterPro" id="IPR027381">
    <property type="entry name" value="LytR/CpsA/Psr_C"/>
</dbReference>
<feature type="domain" description="LytR/CpsA/Psr regulator C-terminal" evidence="2">
    <location>
        <begin position="357"/>
        <end position="442"/>
    </location>
</feature>
<dbReference type="InterPro" id="IPR004474">
    <property type="entry name" value="LytR_CpsA_psr"/>
</dbReference>
<dbReference type="Pfam" id="PF03816">
    <property type="entry name" value="LytR_cpsA_psr"/>
    <property type="match status" value="1"/>
</dbReference>
<feature type="domain" description="Cell envelope-related transcriptional attenuator" evidence="1">
    <location>
        <begin position="101"/>
        <end position="255"/>
    </location>
</feature>
<dbReference type="PANTHER" id="PTHR33392:SF6">
    <property type="entry name" value="POLYISOPRENYL-TEICHOIC ACID--PEPTIDOGLYCAN TEICHOIC ACID TRANSFERASE TAGU"/>
    <property type="match status" value="1"/>
</dbReference>
<proteinExistence type="predicted"/>
<organism evidence="3">
    <name type="scientific">freshwater metagenome</name>
    <dbReference type="NCBI Taxonomy" id="449393"/>
    <lineage>
        <taxon>unclassified sequences</taxon>
        <taxon>metagenomes</taxon>
        <taxon>ecological metagenomes</taxon>
    </lineage>
</organism>
<dbReference type="AlphaFoldDB" id="A0A6J6SW41"/>
<dbReference type="Gene3D" id="3.40.630.190">
    <property type="entry name" value="LCP protein"/>
    <property type="match status" value="1"/>
</dbReference>
<dbReference type="InterPro" id="IPR050922">
    <property type="entry name" value="LytR/CpsA/Psr_CW_biosynth"/>
</dbReference>
<sequence length="471" mass="49724">MTQPARRRWPRVLAATLSGVIVAVTLAGVGVNAMMGRLQGNITAVDVSDQLGGTPGEGDAPITVDEAGSYQPFTVLLMGSDSRSGKDNRGYGSASQFGGARSDTTILLHVSADRKSAIAVSIPRDTLITLPKCKSDGKTVGGYEGKFNAAFDIAGPGCTIKAVEEMSGLNIDNFMMVDFGGFKRIVDAIGGVEICLKEDVNDDKSGLNLSKGKHTVKGEEALAFVRARKTLGDGSDTSRIRRQQAFISSLTRKVLSSGTLLNPATLLSLLDAATQSLTADPQLANIDNLRELALSMKDLRPSDIAFVTAPWKPAGDGANVLINSKKAAPLWEAIKLDTTWPAKQDSDQPLLKTEPSQIYVDVLNGSSTKGKAKKVAKELRAAGYRVGDVGSTPGKDIVATTVVQYDPKWDVSAKTLIFAAGAQGESVPKKGQRMTLIIGDDFTSIQEVTITSIAADQTADLNTADESYCAA</sequence>
<dbReference type="PANTHER" id="PTHR33392">
    <property type="entry name" value="POLYISOPRENYL-TEICHOIC ACID--PEPTIDOGLYCAN TEICHOIC ACID TRANSFERASE TAGU"/>
    <property type="match status" value="1"/>
</dbReference>
<dbReference type="NCBIfam" id="TIGR00350">
    <property type="entry name" value="lytR_cpsA_psr"/>
    <property type="match status" value="1"/>
</dbReference>